<dbReference type="AlphaFoldDB" id="A0A2A4IWS3"/>
<sequence length="874" mass="99698">MYIKSSITHTVTETNLQFADCLSCVIDNKTAIVAIYRSPSCSKREQFDSFLDSLNTLLNTLKSYSNITIVGDLNIDIKPHTNDAFSNDYLILNATHALSPSHVFLTREDKCYDHVLLKTKLPSTTLVIESHITDHKPTLLNLKLKNNNRNDTRSKTKTIIDMESIQKEISNTDFSHILFIEDVNVAADTLTRILSNITAKHTKSTLVPNKKRILKPWITPGLIRCIRNRDRLHIKHRKSPNNQIVKTTYTRYRNFCNSLLRKLKRTYEKSELLKNRNNLKATWRTIKKITHTEKPRNSPIELLKLTSNIKSSLNSVNKYFVEIGKTLATRIRPSGNDTAAYLHQTQTTNSMALLDADDVEVESILMSLRSDSATGWDGIPCSVLKSNRRVLIPVLTHICNTAFHTGVFPNAYKKALLHPIHKSGDKGNVTNYRPISVLTSLSKILEKLLNKRLTNFLIKNNILSDRQYGFRSGISTEDAVVDLVTHITTKLDQEQKCLGIFLDLQKAFDTVDVPTLLNKLPSLGIRGVAYDIFCDYLSNRRQSVTISGHTSSEIPIEYGVPQGSIIGPTLFLLYINQLCNISLPHCKIFTYADDTAIVVHGSDWSDIKSKAEQTLTTINSWLSQNLLTLNQSKTYFIPFSIRNSTQPPSNYKLFIHSCRNPNDKCSCLPITQKQFIKYLGVYIDRNLNWYPQIEALTTRVRRLIHLFKTLRQSADPETLNLVYSSLCQSVLNYCVTAWGCAAKTRLIKVERAQRAVLKVMHYKPLRYPTYELYSLASALTVRQLFVLKATLRLHTKVPPPDASKRKPHRACAVPRHKTVFASRQSYVSSSIIYNKINKILDIVKLNKHEVKKRLTTWLLQQNYKDTEKLLPNDK</sequence>
<feature type="domain" description="Reverse transcriptase" evidence="1">
    <location>
        <begin position="401"/>
        <end position="683"/>
    </location>
</feature>
<dbReference type="InterPro" id="IPR043502">
    <property type="entry name" value="DNA/RNA_pol_sf"/>
</dbReference>
<dbReference type="CDD" id="cd01650">
    <property type="entry name" value="RT_nLTR_like"/>
    <property type="match status" value="1"/>
</dbReference>
<organism evidence="2">
    <name type="scientific">Heliothis virescens</name>
    <name type="common">Tobacco budworm moth</name>
    <dbReference type="NCBI Taxonomy" id="7102"/>
    <lineage>
        <taxon>Eukaryota</taxon>
        <taxon>Metazoa</taxon>
        <taxon>Ecdysozoa</taxon>
        <taxon>Arthropoda</taxon>
        <taxon>Hexapoda</taxon>
        <taxon>Insecta</taxon>
        <taxon>Pterygota</taxon>
        <taxon>Neoptera</taxon>
        <taxon>Endopterygota</taxon>
        <taxon>Lepidoptera</taxon>
        <taxon>Glossata</taxon>
        <taxon>Ditrysia</taxon>
        <taxon>Noctuoidea</taxon>
        <taxon>Noctuidae</taxon>
        <taxon>Heliothinae</taxon>
        <taxon>Heliothis</taxon>
    </lineage>
</organism>
<protein>
    <recommendedName>
        <fullName evidence="1">Reverse transcriptase domain-containing protein</fullName>
    </recommendedName>
</protein>
<dbReference type="InterPro" id="IPR000477">
    <property type="entry name" value="RT_dom"/>
</dbReference>
<dbReference type="SUPFAM" id="SSF56672">
    <property type="entry name" value="DNA/RNA polymerases"/>
    <property type="match status" value="1"/>
</dbReference>
<dbReference type="EMBL" id="NWSH01005478">
    <property type="protein sequence ID" value="PCG64171.1"/>
    <property type="molecule type" value="Genomic_DNA"/>
</dbReference>
<gene>
    <name evidence="2" type="ORF">B5V51_11100</name>
</gene>
<dbReference type="STRING" id="7102.A0A2A4IWS3"/>
<dbReference type="Pfam" id="PF00078">
    <property type="entry name" value="RVT_1"/>
    <property type="match status" value="1"/>
</dbReference>
<comment type="caution">
    <text evidence="2">The sequence shown here is derived from an EMBL/GenBank/DDBJ whole genome shotgun (WGS) entry which is preliminary data.</text>
</comment>
<name>A0A2A4IWS3_HELVI</name>
<proteinExistence type="predicted"/>
<evidence type="ECO:0000259" key="1">
    <source>
        <dbReference type="PROSITE" id="PS50878"/>
    </source>
</evidence>
<dbReference type="SUPFAM" id="SSF56219">
    <property type="entry name" value="DNase I-like"/>
    <property type="match status" value="1"/>
</dbReference>
<evidence type="ECO:0000313" key="2">
    <source>
        <dbReference type="EMBL" id="PCG64171.1"/>
    </source>
</evidence>
<dbReference type="PROSITE" id="PS50878">
    <property type="entry name" value="RT_POL"/>
    <property type="match status" value="1"/>
</dbReference>
<dbReference type="PANTHER" id="PTHR33332">
    <property type="entry name" value="REVERSE TRANSCRIPTASE DOMAIN-CONTAINING PROTEIN"/>
    <property type="match status" value="1"/>
</dbReference>
<accession>A0A2A4IWS3</accession>
<dbReference type="InterPro" id="IPR036691">
    <property type="entry name" value="Endo/exonu/phosph_ase_sf"/>
</dbReference>
<dbReference type="GO" id="GO:0071897">
    <property type="term" value="P:DNA biosynthetic process"/>
    <property type="evidence" value="ECO:0007669"/>
    <property type="project" value="UniProtKB-ARBA"/>
</dbReference>
<reference evidence="2" key="1">
    <citation type="submission" date="2017-09" db="EMBL/GenBank/DDBJ databases">
        <title>Contemporary evolution of a Lepidopteran species, Heliothis virescens, in response to modern agricultural practices.</title>
        <authorList>
            <person name="Fritz M.L."/>
            <person name="Deyonke A.M."/>
            <person name="Papanicolaou A."/>
            <person name="Micinski S."/>
            <person name="Westbrook J."/>
            <person name="Gould F."/>
        </authorList>
    </citation>
    <scope>NUCLEOTIDE SEQUENCE [LARGE SCALE GENOMIC DNA]</scope>
    <source>
        <strain evidence="2">HvINT-</strain>
        <tissue evidence="2">Whole body</tissue>
    </source>
</reference>